<evidence type="ECO:0000256" key="1">
    <source>
        <dbReference type="ARBA" id="ARBA00008903"/>
    </source>
</evidence>
<name>A0A2C9DCW0_9HYPH</name>
<dbReference type="GO" id="GO:0019752">
    <property type="term" value="P:carboxylic acid metabolic process"/>
    <property type="evidence" value="ECO:0007669"/>
    <property type="project" value="UniProtKB-ARBA"/>
</dbReference>
<proteinExistence type="inferred from homology"/>
<dbReference type="GO" id="GO:0005737">
    <property type="term" value="C:cytoplasm"/>
    <property type="evidence" value="ECO:0007669"/>
    <property type="project" value="TreeGrafter"/>
</dbReference>
<comment type="similarity">
    <text evidence="1">Belongs to the ornithine cyclodeaminase/mu-crystallin family.</text>
</comment>
<dbReference type="InterPro" id="IPR003462">
    <property type="entry name" value="ODC_Mu_crystall"/>
</dbReference>
<dbReference type="NCBIfam" id="NF004793">
    <property type="entry name" value="PRK06141.1"/>
    <property type="match status" value="1"/>
</dbReference>
<sequence length="313" mass="32759">MRVVTTEETAASLPYPALVEGLRAAFRSGMTAPLRHHHVMPREGEPDAVLLLMPAWAGNGTFGGVKLVNVTPGNSARGLPAVIASYLLFSEVTGEQLALLDGSVLTCRRTAAAAALAADYLARKDARTLLIVGAGRVGAELYDAFSAIRPIGRVLVWNPTEARGQKLAETLRGRGVMAGFVSDLASAVGEADIISCATLAQEPVIRGEWLKPGQHLDLIGSFTPEMREADDAAIARGRLFIDTDAAKVESGDVIGPMASGALSAEAIGGTLYDLCAGKPGRLDDEEITIFKGVGVAIEDLAAAMVAWERLAQG</sequence>
<reference evidence="3" key="1">
    <citation type="submission" date="2017-09" db="EMBL/GenBank/DDBJ databases">
        <title>Genome sequence of Nannocystis excedens DSM 71.</title>
        <authorList>
            <person name="Blom J."/>
        </authorList>
    </citation>
    <scope>NUCLEOTIDE SEQUENCE [LARGE SCALE GENOMIC DNA]</scope>
    <source>
        <strain evidence="3">type strain: E19</strain>
    </source>
</reference>
<dbReference type="PIRSF" id="PIRSF001439">
    <property type="entry name" value="CryM"/>
    <property type="match status" value="1"/>
</dbReference>
<dbReference type="RefSeq" id="WP_099558187.1">
    <property type="nucleotide sequence ID" value="NZ_LT960614.1"/>
</dbReference>
<accession>A0A2C9DCW0</accession>
<dbReference type="OrthoDB" id="9785971at2"/>
<dbReference type="FunFam" id="3.40.50.720:FF:000311">
    <property type="entry name" value="Ornithine cyclodeaminase"/>
    <property type="match status" value="1"/>
</dbReference>
<dbReference type="SUPFAM" id="SSF51735">
    <property type="entry name" value="NAD(P)-binding Rossmann-fold domains"/>
    <property type="match status" value="1"/>
</dbReference>
<keyword evidence="3" id="KW-1185">Reference proteome</keyword>
<evidence type="ECO:0000313" key="3">
    <source>
        <dbReference type="Proteomes" id="UP000223606"/>
    </source>
</evidence>
<evidence type="ECO:0000313" key="2">
    <source>
        <dbReference type="EMBL" id="SON58010.1"/>
    </source>
</evidence>
<dbReference type="PANTHER" id="PTHR13812:SF19">
    <property type="entry name" value="KETIMINE REDUCTASE MU-CRYSTALLIN"/>
    <property type="match status" value="1"/>
</dbReference>
<dbReference type="InterPro" id="IPR023401">
    <property type="entry name" value="ODC_N"/>
</dbReference>
<dbReference type="InterPro" id="IPR036291">
    <property type="entry name" value="NAD(P)-bd_dom_sf"/>
</dbReference>
<dbReference type="GO" id="GO:0016491">
    <property type="term" value="F:oxidoreductase activity"/>
    <property type="evidence" value="ECO:0007669"/>
    <property type="project" value="UniProtKB-ARBA"/>
</dbReference>
<dbReference type="PANTHER" id="PTHR13812">
    <property type="entry name" value="KETIMINE REDUCTASE MU-CRYSTALLIN"/>
    <property type="match status" value="1"/>
</dbReference>
<organism evidence="2 3">
    <name type="scientific">Hartmannibacter diazotrophicus</name>
    <dbReference type="NCBI Taxonomy" id="1482074"/>
    <lineage>
        <taxon>Bacteria</taxon>
        <taxon>Pseudomonadati</taxon>
        <taxon>Pseudomonadota</taxon>
        <taxon>Alphaproteobacteria</taxon>
        <taxon>Hyphomicrobiales</taxon>
        <taxon>Pleomorphomonadaceae</taxon>
        <taxon>Hartmannibacter</taxon>
    </lineage>
</organism>
<dbReference type="KEGG" id="hdi:HDIA_4469"/>
<protein>
    <submittedName>
        <fullName evidence="2">Ornithine cyclodeaminase</fullName>
    </submittedName>
</protein>
<dbReference type="Gene3D" id="3.40.50.720">
    <property type="entry name" value="NAD(P)-binding Rossmann-like Domain"/>
    <property type="match status" value="1"/>
</dbReference>
<dbReference type="AlphaFoldDB" id="A0A2C9DCW0"/>
<dbReference type="Proteomes" id="UP000223606">
    <property type="component" value="Chromosome 1"/>
</dbReference>
<dbReference type="EMBL" id="LT960614">
    <property type="protein sequence ID" value="SON58010.1"/>
    <property type="molecule type" value="Genomic_DNA"/>
</dbReference>
<gene>
    <name evidence="2" type="ORF">HDIA_4469</name>
</gene>
<dbReference type="Gene3D" id="3.30.1780.10">
    <property type="entry name" value="ornithine cyclodeaminase, domain 1"/>
    <property type="match status" value="1"/>
</dbReference>
<dbReference type="Pfam" id="PF02423">
    <property type="entry name" value="OCD_Mu_crystall"/>
    <property type="match status" value="1"/>
</dbReference>